<dbReference type="STRING" id="857265.WG78_17615"/>
<dbReference type="InterPro" id="IPR037522">
    <property type="entry name" value="HD_GYP_dom"/>
</dbReference>
<dbReference type="Gene3D" id="1.10.3210.10">
    <property type="entry name" value="Hypothetical protein af1432"/>
    <property type="match status" value="3"/>
</dbReference>
<dbReference type="Proteomes" id="UP000037939">
    <property type="component" value="Unassembled WGS sequence"/>
</dbReference>
<reference evidence="2 3" key="1">
    <citation type="submission" date="2015-07" db="EMBL/GenBank/DDBJ databases">
        <title>Draft genome sequence of the Amantichitinum ursilacus IGB-41, a new chitin-degrading bacterium.</title>
        <authorList>
            <person name="Kirstahler P."/>
            <person name="Guenther M."/>
            <person name="Grumaz C."/>
            <person name="Rupp S."/>
            <person name="Zibek S."/>
            <person name="Sohn K."/>
        </authorList>
    </citation>
    <scope>NUCLEOTIDE SEQUENCE [LARGE SCALE GENOMIC DNA]</scope>
    <source>
        <strain evidence="2 3">IGB-41</strain>
    </source>
</reference>
<keyword evidence="3" id="KW-1185">Reference proteome</keyword>
<sequence>MNAFVTTSFAPEVGQMKLSELMASLSYALDITEGQPAGHCIRVCWIGLSIARQLGLPEREQWDLYYTLLLKDLGCSSNAARICELYLTDDLGFKRDFKTAGTGLPEILGFVFAHTGKNARWSERLGAIMNVMKHGGDMAQELIATRCDRGASIARKLRFNENIAGGIRSLDEHWDGGGRPDNLAGEAIPLGARIALLAQVIDVYHLSHGVKAALREVRRRKGKWFDPRLCAAFEEVARDPAFWFELESPHIEESVLKLEPAQFAVCLDEDYLDDIAEAFGEIVDSKSPFTSGHSQRVGLYTDAIAAALGVSESRRRWLRRAALLHDVGKLGVSNSILDKPGKLEDHEWQAVQQHARFTEEILSRIGAFHELAAMAGAHHERLDGTGYPNRLSAAEISLETRIITTADIFDAISADRPYRGATPIEETLTIMQRSVGSALDPDCFAALCRIARENA</sequence>
<dbReference type="PANTHER" id="PTHR45228">
    <property type="entry name" value="CYCLIC DI-GMP PHOSPHODIESTERASE TM_0186-RELATED"/>
    <property type="match status" value="1"/>
</dbReference>
<dbReference type="EMBL" id="LAQT01000029">
    <property type="protein sequence ID" value="KPC50449.1"/>
    <property type="molecule type" value="Genomic_DNA"/>
</dbReference>
<evidence type="ECO:0000313" key="3">
    <source>
        <dbReference type="Proteomes" id="UP000037939"/>
    </source>
</evidence>
<dbReference type="Pfam" id="PF13487">
    <property type="entry name" value="HD_5"/>
    <property type="match status" value="2"/>
</dbReference>
<evidence type="ECO:0000259" key="1">
    <source>
        <dbReference type="PROSITE" id="PS51832"/>
    </source>
</evidence>
<name>A0A0N0XH05_9NEIS</name>
<dbReference type="RefSeq" id="WP_083459309.1">
    <property type="nucleotide sequence ID" value="NZ_LAQT01000029.1"/>
</dbReference>
<dbReference type="PANTHER" id="PTHR45228:SF5">
    <property type="entry name" value="CYCLIC DI-GMP PHOSPHODIESTERASE VC_1348-RELATED"/>
    <property type="match status" value="1"/>
</dbReference>
<dbReference type="PROSITE" id="PS51832">
    <property type="entry name" value="HD_GYP"/>
    <property type="match status" value="1"/>
</dbReference>
<accession>A0A0N0XH05</accession>
<dbReference type="InterPro" id="IPR052020">
    <property type="entry name" value="Cyclic_di-GMP/3'3'-cGAMP_PDE"/>
</dbReference>
<evidence type="ECO:0000313" key="2">
    <source>
        <dbReference type="EMBL" id="KPC50449.1"/>
    </source>
</evidence>
<keyword evidence="2" id="KW-0378">Hydrolase</keyword>
<dbReference type="GO" id="GO:0071111">
    <property type="term" value="F:cyclic-guanylate-specific phosphodiesterase activity"/>
    <property type="evidence" value="ECO:0007669"/>
    <property type="project" value="UniProtKB-EC"/>
</dbReference>
<proteinExistence type="predicted"/>
<dbReference type="SUPFAM" id="SSF109604">
    <property type="entry name" value="HD-domain/PDEase-like"/>
    <property type="match status" value="2"/>
</dbReference>
<dbReference type="InterPro" id="IPR003607">
    <property type="entry name" value="HD/PDEase_dom"/>
</dbReference>
<protein>
    <submittedName>
        <fullName evidence="2">Cyclic di-GMP phosphodiesterase response regulator RpfG</fullName>
        <ecNumber evidence="2">3.1.4.52</ecNumber>
    </submittedName>
</protein>
<dbReference type="AlphaFoldDB" id="A0A0N0XH05"/>
<feature type="domain" description="HD-GYP" evidence="1">
    <location>
        <begin position="268"/>
        <end position="455"/>
    </location>
</feature>
<dbReference type="CDD" id="cd00077">
    <property type="entry name" value="HDc"/>
    <property type="match status" value="1"/>
</dbReference>
<dbReference type="EC" id="3.1.4.52" evidence="2"/>
<gene>
    <name evidence="2" type="primary">rpfG_9</name>
    <name evidence="2" type="ORF">WG78_17615</name>
</gene>
<comment type="caution">
    <text evidence="2">The sequence shown here is derived from an EMBL/GenBank/DDBJ whole genome shotgun (WGS) entry which is preliminary data.</text>
</comment>
<dbReference type="PATRIC" id="fig|857265.3.peg.3610"/>
<organism evidence="2 3">
    <name type="scientific">Amantichitinum ursilacus</name>
    <dbReference type="NCBI Taxonomy" id="857265"/>
    <lineage>
        <taxon>Bacteria</taxon>
        <taxon>Pseudomonadati</taxon>
        <taxon>Pseudomonadota</taxon>
        <taxon>Betaproteobacteria</taxon>
        <taxon>Neisseriales</taxon>
        <taxon>Chitinibacteraceae</taxon>
        <taxon>Amantichitinum</taxon>
    </lineage>
</organism>
<dbReference type="SMART" id="SM00471">
    <property type="entry name" value="HDc"/>
    <property type="match status" value="1"/>
</dbReference>